<gene>
    <name evidence="2" type="ORF">C8A03DRAFT_45499</name>
</gene>
<evidence type="ECO:0000259" key="1">
    <source>
        <dbReference type="Pfam" id="PF22607"/>
    </source>
</evidence>
<name>A0AAN7C6Y3_9PEZI</name>
<dbReference type="PANTHER" id="PTHR47469:SF2">
    <property type="entry name" value="OS06G0597600 PROTEIN"/>
    <property type="match status" value="1"/>
</dbReference>
<evidence type="ECO:0000313" key="2">
    <source>
        <dbReference type="EMBL" id="KAK4236504.1"/>
    </source>
</evidence>
<protein>
    <submittedName>
        <fullName evidence="2">Zeaxanthin epoxidase, chloroplastic</fullName>
    </submittedName>
</protein>
<dbReference type="InterPro" id="IPR054707">
    <property type="entry name" value="DhpH_subs-bd"/>
</dbReference>
<dbReference type="InterPro" id="IPR053212">
    <property type="entry name" value="DHP_3-monooxygenase"/>
</dbReference>
<dbReference type="PRINTS" id="PR00420">
    <property type="entry name" value="RNGMNOXGNASE"/>
</dbReference>
<feature type="domain" description="2,6-dihydroxypyridine 3-monooxygenase substrate binding" evidence="1">
    <location>
        <begin position="188"/>
        <end position="318"/>
    </location>
</feature>
<dbReference type="SUPFAM" id="SSF54373">
    <property type="entry name" value="FAD-linked reductases, C-terminal domain"/>
    <property type="match status" value="1"/>
</dbReference>
<dbReference type="PANTHER" id="PTHR47469">
    <property type="entry name" value="MONOOXYGENASE-LIKE"/>
    <property type="match status" value="1"/>
</dbReference>
<accession>A0AAN7C6Y3</accession>
<dbReference type="Gene3D" id="3.30.9.60">
    <property type="match status" value="1"/>
</dbReference>
<comment type="caution">
    <text evidence="2">The sequence shown here is derived from an EMBL/GenBank/DDBJ whole genome shotgun (WGS) entry which is preliminary data.</text>
</comment>
<dbReference type="Gene3D" id="3.50.50.60">
    <property type="entry name" value="FAD/NAD(P)-binding domain"/>
    <property type="match status" value="1"/>
</dbReference>
<dbReference type="EMBL" id="MU860188">
    <property type="protein sequence ID" value="KAK4236504.1"/>
    <property type="molecule type" value="Genomic_DNA"/>
</dbReference>
<evidence type="ECO:0000313" key="3">
    <source>
        <dbReference type="Proteomes" id="UP001303760"/>
    </source>
</evidence>
<reference evidence="2" key="1">
    <citation type="journal article" date="2023" name="Mol. Phylogenet. Evol.">
        <title>Genome-scale phylogeny and comparative genomics of the fungal order Sordariales.</title>
        <authorList>
            <person name="Hensen N."/>
            <person name="Bonometti L."/>
            <person name="Westerberg I."/>
            <person name="Brannstrom I.O."/>
            <person name="Guillou S."/>
            <person name="Cros-Aarteil S."/>
            <person name="Calhoun S."/>
            <person name="Haridas S."/>
            <person name="Kuo A."/>
            <person name="Mondo S."/>
            <person name="Pangilinan J."/>
            <person name="Riley R."/>
            <person name="LaButti K."/>
            <person name="Andreopoulos B."/>
            <person name="Lipzen A."/>
            <person name="Chen C."/>
            <person name="Yan M."/>
            <person name="Daum C."/>
            <person name="Ng V."/>
            <person name="Clum A."/>
            <person name="Steindorff A."/>
            <person name="Ohm R.A."/>
            <person name="Martin F."/>
            <person name="Silar P."/>
            <person name="Natvig D.O."/>
            <person name="Lalanne C."/>
            <person name="Gautier V."/>
            <person name="Ament-Velasquez S.L."/>
            <person name="Kruys A."/>
            <person name="Hutchinson M.I."/>
            <person name="Powell A.J."/>
            <person name="Barry K."/>
            <person name="Miller A.N."/>
            <person name="Grigoriev I.V."/>
            <person name="Debuchy R."/>
            <person name="Gladieux P."/>
            <person name="Hiltunen Thoren M."/>
            <person name="Johannesson H."/>
        </authorList>
    </citation>
    <scope>NUCLEOTIDE SEQUENCE</scope>
    <source>
        <strain evidence="2">CBS 532.94</strain>
    </source>
</reference>
<keyword evidence="3" id="KW-1185">Reference proteome</keyword>
<dbReference type="Pfam" id="PF22607">
    <property type="entry name" value="FAD_binding-like"/>
    <property type="match status" value="1"/>
</dbReference>
<proteinExistence type="predicted"/>
<dbReference type="SUPFAM" id="SSF51905">
    <property type="entry name" value="FAD/NAD(P)-binding domain"/>
    <property type="match status" value="1"/>
</dbReference>
<dbReference type="Proteomes" id="UP001303760">
    <property type="component" value="Unassembled WGS sequence"/>
</dbReference>
<organism evidence="2 3">
    <name type="scientific">Achaetomium macrosporum</name>
    <dbReference type="NCBI Taxonomy" id="79813"/>
    <lineage>
        <taxon>Eukaryota</taxon>
        <taxon>Fungi</taxon>
        <taxon>Dikarya</taxon>
        <taxon>Ascomycota</taxon>
        <taxon>Pezizomycotina</taxon>
        <taxon>Sordariomycetes</taxon>
        <taxon>Sordariomycetidae</taxon>
        <taxon>Sordariales</taxon>
        <taxon>Chaetomiaceae</taxon>
        <taxon>Achaetomium</taxon>
    </lineage>
</organism>
<dbReference type="AlphaFoldDB" id="A0AAN7C6Y3"/>
<sequence>MTVPKTVVIVGGSLAGLLHGLYLKRHGSHVVILEQDPGAVRSSHNAGIAFGPAVEEVLRKYDATGVQSCTPSVATRIAYRKRQNFKELNVIRNLTSWGLLYRVLRANFDGLASEAVPNPPPAREGDGKAEYRAGQRVTKLQYENGAVTVGFVGQDGVEGSLTADLVIGADGMHSTVRALVQAPTVKEYSGYVAWRGTVRESELPPDVAEYFASRTCINLLKKTYIVSYAVPPDSGTFAPGTRLINWVWYYNIPDNSPALTEVLTDTAGRTHGNTVPSGLARAEIFRKHLATTLPAMAAPFAALLSSPGQQPFVTKVNDALTETAVFCDGKVVLVGDALAAFRPHFAVATEQAARHCLGLARVWDGEVTVQQWARDVTGYGKRMWLVSRVLGVFGLGGWRDFLRVLCVYVAFLVRLKLGKGPRGY</sequence>
<reference evidence="2" key="2">
    <citation type="submission" date="2023-05" db="EMBL/GenBank/DDBJ databases">
        <authorList>
            <consortium name="Lawrence Berkeley National Laboratory"/>
            <person name="Steindorff A."/>
            <person name="Hensen N."/>
            <person name="Bonometti L."/>
            <person name="Westerberg I."/>
            <person name="Brannstrom I.O."/>
            <person name="Guillou S."/>
            <person name="Cros-Aarteil S."/>
            <person name="Calhoun S."/>
            <person name="Haridas S."/>
            <person name="Kuo A."/>
            <person name="Mondo S."/>
            <person name="Pangilinan J."/>
            <person name="Riley R."/>
            <person name="Labutti K."/>
            <person name="Andreopoulos B."/>
            <person name="Lipzen A."/>
            <person name="Chen C."/>
            <person name="Yanf M."/>
            <person name="Daum C."/>
            <person name="Ng V."/>
            <person name="Clum A."/>
            <person name="Ohm R."/>
            <person name="Martin F."/>
            <person name="Silar P."/>
            <person name="Natvig D."/>
            <person name="Lalanne C."/>
            <person name="Gautier V."/>
            <person name="Ament-Velasquez S.L."/>
            <person name="Kruys A."/>
            <person name="Hutchinson M.I."/>
            <person name="Powell A.J."/>
            <person name="Barry K."/>
            <person name="Miller A.N."/>
            <person name="Grigoriev I.V."/>
            <person name="Debuchy R."/>
            <person name="Gladieux P."/>
            <person name="Thoren M.H."/>
            <person name="Johannesson H."/>
        </authorList>
    </citation>
    <scope>NUCLEOTIDE SEQUENCE</scope>
    <source>
        <strain evidence="2">CBS 532.94</strain>
    </source>
</reference>
<dbReference type="InterPro" id="IPR036188">
    <property type="entry name" value="FAD/NAD-bd_sf"/>
</dbReference>